<feature type="non-terminal residue" evidence="1">
    <location>
        <position position="1"/>
    </location>
</feature>
<evidence type="ECO:0000313" key="1">
    <source>
        <dbReference type="EMBL" id="KAF2628032.1"/>
    </source>
</evidence>
<evidence type="ECO:0000313" key="2">
    <source>
        <dbReference type="Proteomes" id="UP000799754"/>
    </source>
</evidence>
<name>A0ACB6S3D2_9PLEO</name>
<reference evidence="1" key="1">
    <citation type="journal article" date="2020" name="Stud. Mycol.">
        <title>101 Dothideomycetes genomes: a test case for predicting lifestyles and emergence of pathogens.</title>
        <authorList>
            <person name="Haridas S."/>
            <person name="Albert R."/>
            <person name="Binder M."/>
            <person name="Bloem J."/>
            <person name="Labutti K."/>
            <person name="Salamov A."/>
            <person name="Andreopoulos B."/>
            <person name="Baker S."/>
            <person name="Barry K."/>
            <person name="Bills G."/>
            <person name="Bluhm B."/>
            <person name="Cannon C."/>
            <person name="Castanera R."/>
            <person name="Culley D."/>
            <person name="Daum C."/>
            <person name="Ezra D."/>
            <person name="Gonzalez J."/>
            <person name="Henrissat B."/>
            <person name="Kuo A."/>
            <person name="Liang C."/>
            <person name="Lipzen A."/>
            <person name="Lutzoni F."/>
            <person name="Magnuson J."/>
            <person name="Mondo S."/>
            <person name="Nolan M."/>
            <person name="Ohm R."/>
            <person name="Pangilinan J."/>
            <person name="Park H.-J."/>
            <person name="Ramirez L."/>
            <person name="Alfaro M."/>
            <person name="Sun H."/>
            <person name="Tritt A."/>
            <person name="Yoshinaga Y."/>
            <person name="Zwiers L.-H."/>
            <person name="Turgeon B."/>
            <person name="Goodwin S."/>
            <person name="Spatafora J."/>
            <person name="Crous P."/>
            <person name="Grigoriev I."/>
        </authorList>
    </citation>
    <scope>NUCLEOTIDE SEQUENCE</scope>
    <source>
        <strain evidence="1">CBS 525.71</strain>
    </source>
</reference>
<organism evidence="1 2">
    <name type="scientific">Macroventuria anomochaeta</name>
    <dbReference type="NCBI Taxonomy" id="301207"/>
    <lineage>
        <taxon>Eukaryota</taxon>
        <taxon>Fungi</taxon>
        <taxon>Dikarya</taxon>
        <taxon>Ascomycota</taxon>
        <taxon>Pezizomycotina</taxon>
        <taxon>Dothideomycetes</taxon>
        <taxon>Pleosporomycetidae</taxon>
        <taxon>Pleosporales</taxon>
        <taxon>Pleosporineae</taxon>
        <taxon>Didymellaceae</taxon>
        <taxon>Macroventuria</taxon>
    </lineage>
</organism>
<protein>
    <submittedName>
        <fullName evidence="1">Uncharacterized protein</fullName>
    </submittedName>
</protein>
<proteinExistence type="predicted"/>
<dbReference type="EMBL" id="MU006714">
    <property type="protein sequence ID" value="KAF2628032.1"/>
    <property type="molecule type" value="Genomic_DNA"/>
</dbReference>
<keyword evidence="2" id="KW-1185">Reference proteome</keyword>
<accession>A0ACB6S3D2</accession>
<comment type="caution">
    <text evidence="1">The sequence shown here is derived from an EMBL/GenBank/DDBJ whole genome shotgun (WGS) entry which is preliminary data.</text>
</comment>
<gene>
    <name evidence="1" type="ORF">BU25DRAFT_467344</name>
</gene>
<dbReference type="Proteomes" id="UP000799754">
    <property type="component" value="Unassembled WGS sequence"/>
</dbReference>
<sequence>QPADSATPTHAETLCSALSGERSSESPHVLFCPWRPCGSTGQQDKAAPEHTFRSGPFRAMRANAPQLALPPSLAVRQVPPFAGARDTQIKQYPPCLLAADAPMSITTEPRLSMQRRTSDGHSFLQHEKPKQPIHNQPSDPSLASGTHGL</sequence>